<dbReference type="EMBL" id="SFCI01000055">
    <property type="protein sequence ID" value="TFY83078.1"/>
    <property type="molecule type" value="Genomic_DNA"/>
</dbReference>
<organism evidence="1 2">
    <name type="scientific">Hericium alpestre</name>
    <dbReference type="NCBI Taxonomy" id="135208"/>
    <lineage>
        <taxon>Eukaryota</taxon>
        <taxon>Fungi</taxon>
        <taxon>Dikarya</taxon>
        <taxon>Basidiomycota</taxon>
        <taxon>Agaricomycotina</taxon>
        <taxon>Agaricomycetes</taxon>
        <taxon>Russulales</taxon>
        <taxon>Hericiaceae</taxon>
        <taxon>Hericium</taxon>
    </lineage>
</organism>
<protein>
    <submittedName>
        <fullName evidence="1">Uncharacterized protein</fullName>
    </submittedName>
</protein>
<accession>A0A4Z0ABU4</accession>
<dbReference type="Proteomes" id="UP000298061">
    <property type="component" value="Unassembled WGS sequence"/>
</dbReference>
<sequence>MQRPFSGFDANVGELVAARNGENAQSILLDATFQIDLSVVHDGAHVIFATGIKDAPNILQFDEVGIGNGIATLKNETDSMRVLGQIDDGQWPGLLISLRGLRETEHVSEERRCDG</sequence>
<reference evidence="1 2" key="1">
    <citation type="submission" date="2019-02" db="EMBL/GenBank/DDBJ databases">
        <title>Genome sequencing of the rare red list fungi Hericium alpestre (H. flagellum).</title>
        <authorList>
            <person name="Buettner E."/>
            <person name="Kellner H."/>
        </authorList>
    </citation>
    <scope>NUCLEOTIDE SEQUENCE [LARGE SCALE GENOMIC DNA]</scope>
    <source>
        <strain evidence="1 2">DSM 108284</strain>
    </source>
</reference>
<comment type="caution">
    <text evidence="1">The sequence shown here is derived from an EMBL/GenBank/DDBJ whole genome shotgun (WGS) entry which is preliminary data.</text>
</comment>
<proteinExistence type="predicted"/>
<gene>
    <name evidence="1" type="ORF">EWM64_g944</name>
</gene>
<evidence type="ECO:0000313" key="2">
    <source>
        <dbReference type="Proteomes" id="UP000298061"/>
    </source>
</evidence>
<keyword evidence="2" id="KW-1185">Reference proteome</keyword>
<evidence type="ECO:0000313" key="1">
    <source>
        <dbReference type="EMBL" id="TFY83078.1"/>
    </source>
</evidence>
<name>A0A4Z0ABU4_9AGAM</name>
<dbReference type="AlphaFoldDB" id="A0A4Z0ABU4"/>